<accession>A0ACB9PTX9</accession>
<comment type="caution">
    <text evidence="1">The sequence shown here is derived from an EMBL/GenBank/DDBJ whole genome shotgun (WGS) entry which is preliminary data.</text>
</comment>
<dbReference type="EMBL" id="CM039428">
    <property type="protein sequence ID" value="KAI4352259.1"/>
    <property type="molecule type" value="Genomic_DNA"/>
</dbReference>
<organism evidence="1 2">
    <name type="scientific">Bauhinia variegata</name>
    <name type="common">Purple orchid tree</name>
    <name type="synonym">Phanera variegata</name>
    <dbReference type="NCBI Taxonomy" id="167791"/>
    <lineage>
        <taxon>Eukaryota</taxon>
        <taxon>Viridiplantae</taxon>
        <taxon>Streptophyta</taxon>
        <taxon>Embryophyta</taxon>
        <taxon>Tracheophyta</taxon>
        <taxon>Spermatophyta</taxon>
        <taxon>Magnoliopsida</taxon>
        <taxon>eudicotyledons</taxon>
        <taxon>Gunneridae</taxon>
        <taxon>Pentapetalae</taxon>
        <taxon>rosids</taxon>
        <taxon>fabids</taxon>
        <taxon>Fabales</taxon>
        <taxon>Fabaceae</taxon>
        <taxon>Cercidoideae</taxon>
        <taxon>Cercideae</taxon>
        <taxon>Bauhiniinae</taxon>
        <taxon>Bauhinia</taxon>
    </lineage>
</organism>
<reference evidence="1 2" key="1">
    <citation type="journal article" date="2022" name="DNA Res.">
        <title>Chromosomal-level genome assembly of the orchid tree Bauhinia variegata (Leguminosae; Cercidoideae) supports the allotetraploid origin hypothesis of Bauhinia.</title>
        <authorList>
            <person name="Zhong Y."/>
            <person name="Chen Y."/>
            <person name="Zheng D."/>
            <person name="Pang J."/>
            <person name="Liu Y."/>
            <person name="Luo S."/>
            <person name="Meng S."/>
            <person name="Qian L."/>
            <person name="Wei D."/>
            <person name="Dai S."/>
            <person name="Zhou R."/>
        </authorList>
    </citation>
    <scope>NUCLEOTIDE SEQUENCE [LARGE SCALE GENOMIC DNA]</scope>
    <source>
        <strain evidence="1">BV-YZ2020</strain>
    </source>
</reference>
<name>A0ACB9PTX9_BAUVA</name>
<protein>
    <submittedName>
        <fullName evidence="1">Uncharacterized protein</fullName>
    </submittedName>
</protein>
<gene>
    <name evidence="1" type="ORF">L6164_006528</name>
</gene>
<evidence type="ECO:0000313" key="2">
    <source>
        <dbReference type="Proteomes" id="UP000828941"/>
    </source>
</evidence>
<dbReference type="Proteomes" id="UP000828941">
    <property type="component" value="Chromosome 3"/>
</dbReference>
<proteinExistence type="predicted"/>
<sequence>MAMFGCPEILAAILCLVFLFQLLWNRSKRDPLLTDWPILGMLPPLVLNLWQVHEFVTQVLKKKGGTGEFRGPWFTKLNYLVTLDPMNVHHMMSKNFGNYVKGPEFREIFEAFGDGIFTADSEQWKHNRAMLHSVFKSRSFEMFLERLIQKKVRSNLIPVVNHMQKQGTVVDLQDVFNRQTLPTSLWKLQKWIQIGEEKKMTRACKIFDQFLHECIASKRKELNGKYGKNEMEEHHLDLLTVLIKGRDTITSGLTWFFWLVVTHPLVERKILQEIEENFAAKEGDSMILGMEEVKNLIYLHCAICESLRLFPPIPFERKQAIEHDMLPSGHHVYPNENILISLYAMGRSEEIWGKDCLEFKPERWISKKGGIVHVPSYKFISFNAGPRTCLGKDLSFVQMKIVASAILWNYSIQVVEDHPISPSLSIVLLMKYGLKVRITKRGI</sequence>
<evidence type="ECO:0000313" key="1">
    <source>
        <dbReference type="EMBL" id="KAI4352259.1"/>
    </source>
</evidence>
<keyword evidence="2" id="KW-1185">Reference proteome</keyword>